<dbReference type="AlphaFoldDB" id="A0A4R7DWM3"/>
<evidence type="ECO:0000313" key="3">
    <source>
        <dbReference type="Proteomes" id="UP000295758"/>
    </source>
</evidence>
<dbReference type="InterPro" id="IPR013767">
    <property type="entry name" value="PAS_fold"/>
</dbReference>
<dbReference type="Gene3D" id="3.30.70.270">
    <property type="match status" value="1"/>
</dbReference>
<dbReference type="Proteomes" id="UP000295758">
    <property type="component" value="Unassembled WGS sequence"/>
</dbReference>
<dbReference type="InterPro" id="IPR035965">
    <property type="entry name" value="PAS-like_dom_sf"/>
</dbReference>
<dbReference type="InterPro" id="IPR000014">
    <property type="entry name" value="PAS"/>
</dbReference>
<protein>
    <submittedName>
        <fullName evidence="2">PAS domain S-box-containing protein</fullName>
    </submittedName>
</protein>
<name>A0A4R7DWM3_9FIRM</name>
<dbReference type="NCBIfam" id="TIGR00229">
    <property type="entry name" value="sensory_box"/>
    <property type="match status" value="1"/>
</dbReference>
<dbReference type="RefSeq" id="WP_089723400.1">
    <property type="nucleotide sequence ID" value="NZ_FNGB01000057.1"/>
</dbReference>
<reference evidence="2 3" key="1">
    <citation type="submission" date="2019-03" db="EMBL/GenBank/DDBJ databases">
        <title>Deep subsurface shale carbon reservoir microbial communities from Ohio and West Virginia, USA.</title>
        <authorList>
            <person name="Wrighton K."/>
        </authorList>
    </citation>
    <scope>NUCLEOTIDE SEQUENCE [LARGE SCALE GENOMIC DNA]</scope>
    <source>
        <strain evidence="2 3">UTICA-S4D12</strain>
    </source>
</reference>
<dbReference type="PANTHER" id="PTHR44757">
    <property type="entry name" value="DIGUANYLATE CYCLASE DGCP"/>
    <property type="match status" value="1"/>
</dbReference>
<proteinExistence type="predicted"/>
<sequence>MGKLLILDSLTVGVVIVNQNEEFTYVNDLANKITGYSIDDLKNINQWFAEAYPDPDQREKIKNNFRNQVKNKKSYNHILKIFDKNNEEKYIEFRIKPLKNGHVMTNIIDVTEKKERQKKIEYLSFHDELTGLYNRHYLQE</sequence>
<dbReference type="PANTHER" id="PTHR44757:SF2">
    <property type="entry name" value="BIOFILM ARCHITECTURE MAINTENANCE PROTEIN MBAA"/>
    <property type="match status" value="1"/>
</dbReference>
<dbReference type="CDD" id="cd00130">
    <property type="entry name" value="PAS"/>
    <property type="match status" value="1"/>
</dbReference>
<organism evidence="2 3">
    <name type="scientific">Halanaerobium congolense</name>
    <dbReference type="NCBI Taxonomy" id="54121"/>
    <lineage>
        <taxon>Bacteria</taxon>
        <taxon>Bacillati</taxon>
        <taxon>Bacillota</taxon>
        <taxon>Clostridia</taxon>
        <taxon>Halanaerobiales</taxon>
        <taxon>Halanaerobiaceae</taxon>
        <taxon>Halanaerobium</taxon>
    </lineage>
</organism>
<dbReference type="GO" id="GO:0006355">
    <property type="term" value="P:regulation of DNA-templated transcription"/>
    <property type="evidence" value="ECO:0007669"/>
    <property type="project" value="InterPro"/>
</dbReference>
<dbReference type="Gene3D" id="3.30.450.20">
    <property type="entry name" value="PAS domain"/>
    <property type="match status" value="1"/>
</dbReference>
<dbReference type="InterPro" id="IPR043128">
    <property type="entry name" value="Rev_trsase/Diguanyl_cyclase"/>
</dbReference>
<feature type="domain" description="PAS" evidence="1">
    <location>
        <begin position="6"/>
        <end position="72"/>
    </location>
</feature>
<dbReference type="Pfam" id="PF00989">
    <property type="entry name" value="PAS"/>
    <property type="match status" value="1"/>
</dbReference>
<dbReference type="PROSITE" id="PS50112">
    <property type="entry name" value="PAS"/>
    <property type="match status" value="1"/>
</dbReference>
<evidence type="ECO:0000259" key="1">
    <source>
        <dbReference type="PROSITE" id="PS50112"/>
    </source>
</evidence>
<comment type="caution">
    <text evidence="2">The sequence shown here is derived from an EMBL/GenBank/DDBJ whole genome shotgun (WGS) entry which is preliminary data.</text>
</comment>
<gene>
    <name evidence="2" type="ORF">BY453_1348</name>
</gene>
<dbReference type="SUPFAM" id="SSF55785">
    <property type="entry name" value="PYP-like sensor domain (PAS domain)"/>
    <property type="match status" value="1"/>
</dbReference>
<dbReference type="EMBL" id="SOAA01000034">
    <property type="protein sequence ID" value="TDS26560.1"/>
    <property type="molecule type" value="Genomic_DNA"/>
</dbReference>
<dbReference type="InterPro" id="IPR052155">
    <property type="entry name" value="Biofilm_reg_signaling"/>
</dbReference>
<accession>A0A4R7DWM3</accession>
<evidence type="ECO:0000313" key="2">
    <source>
        <dbReference type="EMBL" id="TDS26560.1"/>
    </source>
</evidence>